<evidence type="ECO:0000256" key="2">
    <source>
        <dbReference type="ARBA" id="ARBA00022679"/>
    </source>
</evidence>
<dbReference type="PROSITE" id="PS50222">
    <property type="entry name" value="EF_HAND_2"/>
    <property type="match status" value="1"/>
</dbReference>
<reference evidence="9" key="1">
    <citation type="journal article" date="2022" name="bioRxiv">
        <title>Genomics of Preaxostyla Flagellates Illuminates Evolutionary Transitions and the Path Towards Mitochondrial Loss.</title>
        <authorList>
            <person name="Novak L.V.F."/>
            <person name="Treitli S.C."/>
            <person name="Pyrih J."/>
            <person name="Halakuc P."/>
            <person name="Pipaliya S.V."/>
            <person name="Vacek V."/>
            <person name="Brzon O."/>
            <person name="Soukal P."/>
            <person name="Eme L."/>
            <person name="Dacks J.B."/>
            <person name="Karnkowska A."/>
            <person name="Elias M."/>
            <person name="Hampl V."/>
        </authorList>
    </citation>
    <scope>NUCLEOTIDE SEQUENCE</scope>
    <source>
        <strain evidence="9">RCP-MX</strain>
    </source>
</reference>
<keyword evidence="3" id="KW-0547">Nucleotide-binding</keyword>
<feature type="compositionally biased region" description="Pro residues" evidence="6">
    <location>
        <begin position="621"/>
        <end position="634"/>
    </location>
</feature>
<dbReference type="SUPFAM" id="SSF56112">
    <property type="entry name" value="Protein kinase-like (PK-like)"/>
    <property type="match status" value="2"/>
</dbReference>
<protein>
    <recommendedName>
        <fullName evidence="1">non-specific serine/threonine protein kinase</fullName>
        <ecNumber evidence="1">2.7.11.1</ecNumber>
    </recommendedName>
</protein>
<keyword evidence="10" id="KW-1185">Reference proteome</keyword>
<dbReference type="InterPro" id="IPR000719">
    <property type="entry name" value="Prot_kinase_dom"/>
</dbReference>
<dbReference type="InterPro" id="IPR001245">
    <property type="entry name" value="Ser-Thr/Tyr_kinase_cat_dom"/>
</dbReference>
<evidence type="ECO:0000259" key="8">
    <source>
        <dbReference type="PROSITE" id="PS50222"/>
    </source>
</evidence>
<dbReference type="CDD" id="cd00180">
    <property type="entry name" value="PKc"/>
    <property type="match status" value="1"/>
</dbReference>
<feature type="domain" description="Protein kinase" evidence="7">
    <location>
        <begin position="62"/>
        <end position="323"/>
    </location>
</feature>
<dbReference type="Gene3D" id="1.10.510.10">
    <property type="entry name" value="Transferase(Phosphotransferase) domain 1"/>
    <property type="match status" value="2"/>
</dbReference>
<dbReference type="Gene3D" id="1.20.930.20">
    <property type="entry name" value="Adaptor protein Cbl, N-terminal domain"/>
    <property type="match status" value="1"/>
</dbReference>
<evidence type="ECO:0000256" key="6">
    <source>
        <dbReference type="SAM" id="MobiDB-lite"/>
    </source>
</evidence>
<keyword evidence="2" id="KW-0808">Transferase</keyword>
<evidence type="ECO:0000313" key="10">
    <source>
        <dbReference type="Proteomes" id="UP001141327"/>
    </source>
</evidence>
<sequence length="923" mass="98792">MPMPMMPIPMPQTGAPVPIPPAPISSAHAMPPPLPRSTHVLTPEPPSRPGGITDRFRHDPPGGQPTKLGPAQYRVYDERTRGPAVLQAVPLGNPRVAVLHGPHSLFSRLVHVHHAHLLTGLAEPFVACVEPGQPGQLCLVTPYCEGGTLDGLIQAGRAADGAFRWKCLWELAHAVAFLHGAPLSHQDPANERPILLTELTPETIFMRRDERMGATVCLVGALDTAVNSLGGPRRPTPGFDAPELLVTGNSPAADVYALGCTLYCLFTNTQAAAMRGPPPAVVLESAFASMPPGVRPLLVRMCDANPATRPTMAQLQKALETAVGCDVVSTGLDLVEPIVTVFAGPFAPAAQIVFGLARSIISIIKGSSEAKEAFGVLGSLVVQLQNVIVELMGKPNMEPVPAVEGALNALKDTLNSAKTLMEQYKTASGLSSFLRQHKTDLIQAETDIRRQMEVVQFALTADIRNQLSDMRSDMRRVLDALQTAQPAGPVVIAADASAFLEKYFPTSTRIAFPALFPALRTEYSVRWRPECEPLLRALIDTDGNGFLDLSEFAGFAKPTLEQALTGFFESPEALAVPRLAPSSRPVDATAVEAFRSRFNTMDMGAGCSLIAQARASVAIKCPPPQPTRPSPAAPAGPYDPSGPALPPSCRHVADPRAGTPFTRLPPGTCGDSYLCTDAEHGASVVVKLFRPPVGPQQVGRLVAAQAEFFDRLSHIHHPHLLTAAMRCYRQGPDRVCMVTPFCPAGNLDALIASRPGKQQMWDVLWQQTHALSFLHGSPLVDGAGRGSRNPVVHTDIKPTNILFGADGASRLAGLEMARELVPGSAPGETCMTPGFDAPELPRTGNTLASDVYAMGASLWCLYSGTPSGQMHGPPAEERFVEVLRAYLPGEVRTNVARMCDRDPARRPTMAQLRDILTFVTSRH</sequence>
<dbReference type="InterPro" id="IPR059179">
    <property type="entry name" value="MLKL-like_MCAfunc"/>
</dbReference>
<dbReference type="EC" id="2.7.11.1" evidence="1"/>
<keyword evidence="5" id="KW-0067">ATP-binding</keyword>
<evidence type="ECO:0000259" key="7">
    <source>
        <dbReference type="PROSITE" id="PS50011"/>
    </source>
</evidence>
<dbReference type="InterPro" id="IPR036537">
    <property type="entry name" value="Adaptor_Cbl_N_dom_sf"/>
</dbReference>
<feature type="domain" description="Protein kinase" evidence="7">
    <location>
        <begin position="658"/>
        <end position="923"/>
    </location>
</feature>
<dbReference type="Proteomes" id="UP001141327">
    <property type="component" value="Unassembled WGS sequence"/>
</dbReference>
<keyword evidence="4" id="KW-0418">Kinase</keyword>
<dbReference type="PROSITE" id="PS00108">
    <property type="entry name" value="PROTEIN_KINASE_ST"/>
    <property type="match status" value="1"/>
</dbReference>
<dbReference type="Pfam" id="PF00069">
    <property type="entry name" value="Pkinase"/>
    <property type="match status" value="1"/>
</dbReference>
<name>A0ABQ8U8A2_9EUKA</name>
<gene>
    <name evidence="9" type="ORF">PAPYR_9450</name>
</gene>
<dbReference type="InterPro" id="IPR050660">
    <property type="entry name" value="NEK_Ser/Thr_kinase"/>
</dbReference>
<organism evidence="9 10">
    <name type="scientific">Paratrimastix pyriformis</name>
    <dbReference type="NCBI Taxonomy" id="342808"/>
    <lineage>
        <taxon>Eukaryota</taxon>
        <taxon>Metamonada</taxon>
        <taxon>Preaxostyla</taxon>
        <taxon>Paratrimastigidae</taxon>
        <taxon>Paratrimastix</taxon>
    </lineage>
</organism>
<dbReference type="InterPro" id="IPR011009">
    <property type="entry name" value="Kinase-like_dom_sf"/>
</dbReference>
<dbReference type="PROSITE" id="PS50011">
    <property type="entry name" value="PROTEIN_KINASE_DOM"/>
    <property type="match status" value="2"/>
</dbReference>
<evidence type="ECO:0000256" key="5">
    <source>
        <dbReference type="ARBA" id="ARBA00022840"/>
    </source>
</evidence>
<dbReference type="CDD" id="cd21037">
    <property type="entry name" value="MLKL_NTD"/>
    <property type="match status" value="1"/>
</dbReference>
<feature type="domain" description="EF-hand" evidence="8">
    <location>
        <begin position="537"/>
        <end position="562"/>
    </location>
</feature>
<feature type="region of interest" description="Disordered" evidence="6">
    <location>
        <begin position="38"/>
        <end position="70"/>
    </location>
</feature>
<evidence type="ECO:0000256" key="4">
    <source>
        <dbReference type="ARBA" id="ARBA00022777"/>
    </source>
</evidence>
<proteinExistence type="predicted"/>
<comment type="caution">
    <text evidence="9">The sequence shown here is derived from an EMBL/GenBank/DDBJ whole genome shotgun (WGS) entry which is preliminary data.</text>
</comment>
<dbReference type="InterPro" id="IPR008271">
    <property type="entry name" value="Ser/Thr_kinase_AS"/>
</dbReference>
<dbReference type="InterPro" id="IPR002048">
    <property type="entry name" value="EF_hand_dom"/>
</dbReference>
<feature type="region of interest" description="Disordered" evidence="6">
    <location>
        <begin position="621"/>
        <end position="650"/>
    </location>
</feature>
<accession>A0ABQ8U8A2</accession>
<dbReference type="EMBL" id="JAPMOS010000102">
    <property type="protein sequence ID" value="KAJ4455559.1"/>
    <property type="molecule type" value="Genomic_DNA"/>
</dbReference>
<evidence type="ECO:0000256" key="1">
    <source>
        <dbReference type="ARBA" id="ARBA00012513"/>
    </source>
</evidence>
<evidence type="ECO:0000313" key="9">
    <source>
        <dbReference type="EMBL" id="KAJ4455559.1"/>
    </source>
</evidence>
<evidence type="ECO:0000256" key="3">
    <source>
        <dbReference type="ARBA" id="ARBA00022741"/>
    </source>
</evidence>
<dbReference type="PANTHER" id="PTHR43671">
    <property type="entry name" value="SERINE/THREONINE-PROTEIN KINASE NEK"/>
    <property type="match status" value="1"/>
</dbReference>
<dbReference type="PANTHER" id="PTHR43671:SF13">
    <property type="entry name" value="SERINE_THREONINE-PROTEIN KINASE NEK2"/>
    <property type="match status" value="1"/>
</dbReference>
<dbReference type="InterPro" id="IPR018247">
    <property type="entry name" value="EF_Hand_1_Ca_BS"/>
</dbReference>
<dbReference type="Pfam" id="PF07714">
    <property type="entry name" value="PK_Tyr_Ser-Thr"/>
    <property type="match status" value="1"/>
</dbReference>
<dbReference type="SMART" id="SM00220">
    <property type="entry name" value="S_TKc"/>
    <property type="match status" value="1"/>
</dbReference>
<dbReference type="PROSITE" id="PS00018">
    <property type="entry name" value="EF_HAND_1"/>
    <property type="match status" value="1"/>
</dbReference>